<evidence type="ECO:0000313" key="1">
    <source>
        <dbReference type="EMBL" id="GAI92346.1"/>
    </source>
</evidence>
<protein>
    <submittedName>
        <fullName evidence="1">Uncharacterized protein</fullName>
    </submittedName>
</protein>
<feature type="non-terminal residue" evidence="1">
    <location>
        <position position="1"/>
    </location>
</feature>
<sequence>GEESIGECMRRAKWESKDRGDQVNWPAFILYGDPRNRPGDLFPALQK</sequence>
<dbReference type="AlphaFoldDB" id="X1TLV2"/>
<reference evidence="1" key="1">
    <citation type="journal article" date="2014" name="Front. Microbiol.">
        <title>High frequency of phylogenetically diverse reductive dehalogenase-homologous genes in deep subseafloor sedimentary metagenomes.</title>
        <authorList>
            <person name="Kawai M."/>
            <person name="Futagami T."/>
            <person name="Toyoda A."/>
            <person name="Takaki Y."/>
            <person name="Nishi S."/>
            <person name="Hori S."/>
            <person name="Arai W."/>
            <person name="Tsubouchi T."/>
            <person name="Morono Y."/>
            <person name="Uchiyama I."/>
            <person name="Ito T."/>
            <person name="Fujiyama A."/>
            <person name="Inagaki F."/>
            <person name="Takami H."/>
        </authorList>
    </citation>
    <scope>NUCLEOTIDE SEQUENCE</scope>
    <source>
        <strain evidence="1">Expedition CK06-06</strain>
    </source>
</reference>
<accession>X1TLV2</accession>
<organism evidence="1">
    <name type="scientific">marine sediment metagenome</name>
    <dbReference type="NCBI Taxonomy" id="412755"/>
    <lineage>
        <taxon>unclassified sequences</taxon>
        <taxon>metagenomes</taxon>
        <taxon>ecological metagenomes</taxon>
    </lineage>
</organism>
<dbReference type="EMBL" id="BARW01016547">
    <property type="protein sequence ID" value="GAI92346.1"/>
    <property type="molecule type" value="Genomic_DNA"/>
</dbReference>
<name>X1TLV2_9ZZZZ</name>
<proteinExistence type="predicted"/>
<comment type="caution">
    <text evidence="1">The sequence shown here is derived from an EMBL/GenBank/DDBJ whole genome shotgun (WGS) entry which is preliminary data.</text>
</comment>
<gene>
    <name evidence="1" type="ORF">S12H4_28796</name>
</gene>